<gene>
    <name evidence="2" type="ORF">HMPREF0554_0828</name>
</gene>
<dbReference type="Pfam" id="PF23961">
    <property type="entry name" value="Phage_tail_terminator_9"/>
    <property type="match status" value="1"/>
</dbReference>
<dbReference type="AlphaFoldDB" id="D0GNX5"/>
<reference evidence="2 3" key="1">
    <citation type="submission" date="2009-10" db="EMBL/GenBank/DDBJ databases">
        <authorList>
            <person name="Harkins D.M."/>
            <person name="Madupu R."/>
            <person name="Durkin A.S."/>
            <person name="Torralba M."/>
            <person name="Methe B."/>
            <person name="Sutton G.G."/>
            <person name="Strausberg R.L."/>
            <person name="Nelson K.E."/>
        </authorList>
    </citation>
    <scope>NUCLEOTIDE SEQUENCE [LARGE SCALE GENOMIC DNA]</scope>
    <source>
        <strain evidence="2 3">F0264</strain>
    </source>
</reference>
<proteinExistence type="predicted"/>
<dbReference type="InterPro" id="IPR057087">
    <property type="entry name" value="Gp12-like"/>
</dbReference>
<name>D0GNX5_9FUSO</name>
<dbReference type="Proteomes" id="UP000004226">
    <property type="component" value="Unassembled WGS sequence"/>
</dbReference>
<comment type="caution">
    <text evidence="2">The sequence shown here is derived from an EMBL/GenBank/DDBJ whole genome shotgun (WGS) entry which is preliminary data.</text>
</comment>
<dbReference type="EMBL" id="ADAD01000177">
    <property type="protein sequence ID" value="EEY34207.1"/>
    <property type="molecule type" value="Genomic_DNA"/>
</dbReference>
<protein>
    <recommendedName>
        <fullName evidence="1">Phage neck terminator protein gp12-like domain-containing protein</fullName>
    </recommendedName>
</protein>
<dbReference type="NCBIfam" id="NF047498">
    <property type="entry name" value="LIC_12616_fam"/>
    <property type="match status" value="1"/>
</dbReference>
<sequence>MIEKFRKLLNSFSNKKWQIVNGEVLAKTPDYPFVEMFVINLAPDFHNQSVEIKKRNENVLIEENLKTYFTMLQFNCRHSTMTEAVTLANDLFRLINYEKRKKILNEGIGIRKMSNIRNLNYEVAGKWNYCYSFDVEISYDVIEEREIETIETIKANINNKQEVTIDE</sequence>
<evidence type="ECO:0000259" key="1">
    <source>
        <dbReference type="Pfam" id="PF23961"/>
    </source>
</evidence>
<keyword evidence="3" id="KW-1185">Reference proteome</keyword>
<evidence type="ECO:0000313" key="3">
    <source>
        <dbReference type="Proteomes" id="UP000004226"/>
    </source>
</evidence>
<accession>D0GNX5</accession>
<organism evidence="2 3">
    <name type="scientific">Pseudoleptotrichia goodfellowii F0264</name>
    <dbReference type="NCBI Taxonomy" id="596323"/>
    <lineage>
        <taxon>Bacteria</taxon>
        <taxon>Fusobacteriati</taxon>
        <taxon>Fusobacteriota</taxon>
        <taxon>Fusobacteriia</taxon>
        <taxon>Fusobacteriales</taxon>
        <taxon>Leptotrichiaceae</taxon>
        <taxon>Pseudoleptotrichia</taxon>
    </lineage>
</organism>
<evidence type="ECO:0000313" key="2">
    <source>
        <dbReference type="EMBL" id="EEY34207.1"/>
    </source>
</evidence>
<feature type="domain" description="Phage neck terminator protein gp12-like" evidence="1">
    <location>
        <begin position="19"/>
        <end position="160"/>
    </location>
</feature>
<dbReference type="RefSeq" id="WP_006808185.1">
    <property type="nucleotide sequence ID" value="NZ_ADAD01000177.1"/>
</dbReference>